<evidence type="ECO:0000313" key="1">
    <source>
        <dbReference type="EMBL" id="KAJ8676827.1"/>
    </source>
</evidence>
<gene>
    <name evidence="1" type="ORF">QAD02_012614</name>
</gene>
<organism evidence="1 2">
    <name type="scientific">Eretmocerus hayati</name>
    <dbReference type="NCBI Taxonomy" id="131215"/>
    <lineage>
        <taxon>Eukaryota</taxon>
        <taxon>Metazoa</taxon>
        <taxon>Ecdysozoa</taxon>
        <taxon>Arthropoda</taxon>
        <taxon>Hexapoda</taxon>
        <taxon>Insecta</taxon>
        <taxon>Pterygota</taxon>
        <taxon>Neoptera</taxon>
        <taxon>Endopterygota</taxon>
        <taxon>Hymenoptera</taxon>
        <taxon>Apocrita</taxon>
        <taxon>Proctotrupomorpha</taxon>
        <taxon>Chalcidoidea</taxon>
        <taxon>Aphelinidae</taxon>
        <taxon>Aphelininae</taxon>
        <taxon>Eretmocerus</taxon>
    </lineage>
</organism>
<accession>A0ACC2P310</accession>
<protein>
    <submittedName>
        <fullName evidence="1">Uncharacterized protein</fullName>
    </submittedName>
</protein>
<proteinExistence type="predicted"/>
<sequence length="150" mass="17805">MLKDDGDKVTFVQWSELEDQIDFENRYLNYLIVNVMDEDYIGVTDHEIDFDLGDADFDERDVVNYEVLANVVQNHQSRDVSSTICDEGLIQRNINGRVRQSTKKKTLRDLKKKLTRLSNIKLKNNKKNLDIVHEKKEVYHRLHGFFEIFR</sequence>
<reference evidence="1" key="1">
    <citation type="submission" date="2023-04" db="EMBL/GenBank/DDBJ databases">
        <title>A chromosome-level genome assembly of the parasitoid wasp Eretmocerus hayati.</title>
        <authorList>
            <person name="Zhong Y."/>
            <person name="Liu S."/>
            <person name="Liu Y."/>
        </authorList>
    </citation>
    <scope>NUCLEOTIDE SEQUENCE</scope>
    <source>
        <strain evidence="1">ZJU_SS_LIU_2023</strain>
    </source>
</reference>
<keyword evidence="2" id="KW-1185">Reference proteome</keyword>
<name>A0ACC2P310_9HYME</name>
<dbReference type="EMBL" id="CM056742">
    <property type="protein sequence ID" value="KAJ8676827.1"/>
    <property type="molecule type" value="Genomic_DNA"/>
</dbReference>
<dbReference type="Proteomes" id="UP001239111">
    <property type="component" value="Chromosome 2"/>
</dbReference>
<comment type="caution">
    <text evidence="1">The sequence shown here is derived from an EMBL/GenBank/DDBJ whole genome shotgun (WGS) entry which is preliminary data.</text>
</comment>
<evidence type="ECO:0000313" key="2">
    <source>
        <dbReference type="Proteomes" id="UP001239111"/>
    </source>
</evidence>